<dbReference type="AlphaFoldDB" id="A0A7I7K6P9"/>
<keyword evidence="2" id="KW-1185">Reference proteome</keyword>
<evidence type="ECO:0000313" key="1">
    <source>
        <dbReference type="EMBL" id="BBX19238.1"/>
    </source>
</evidence>
<name>A0A7I7K6P9_9MYCO</name>
<dbReference type="Proteomes" id="UP000467006">
    <property type="component" value="Chromosome"/>
</dbReference>
<dbReference type="EMBL" id="AP022563">
    <property type="protein sequence ID" value="BBX19238.1"/>
    <property type="molecule type" value="Genomic_DNA"/>
</dbReference>
<reference evidence="1 2" key="1">
    <citation type="journal article" date="2019" name="Emerg. Microbes Infect.">
        <title>Comprehensive subspecies identification of 175 nontuberculous mycobacteria species based on 7547 genomic profiles.</title>
        <authorList>
            <person name="Matsumoto Y."/>
            <person name="Kinjo T."/>
            <person name="Motooka D."/>
            <person name="Nabeya D."/>
            <person name="Jung N."/>
            <person name="Uechi K."/>
            <person name="Horii T."/>
            <person name="Iida T."/>
            <person name="Fujita J."/>
            <person name="Nakamura S."/>
        </authorList>
    </citation>
    <scope>NUCLEOTIDE SEQUENCE [LARGE SCALE GENOMIC DNA]</scope>
    <source>
        <strain evidence="1 2">JCM 6396</strain>
    </source>
</reference>
<dbReference type="KEGG" id="mdu:MDUV_40980"/>
<accession>A0A7I7K6P9</accession>
<proteinExistence type="predicted"/>
<organism evidence="1 2">
    <name type="scientific">Mycolicibacterium duvalii</name>
    <dbReference type="NCBI Taxonomy" id="39688"/>
    <lineage>
        <taxon>Bacteria</taxon>
        <taxon>Bacillati</taxon>
        <taxon>Actinomycetota</taxon>
        <taxon>Actinomycetes</taxon>
        <taxon>Mycobacteriales</taxon>
        <taxon>Mycobacteriaceae</taxon>
        <taxon>Mycolicibacterium</taxon>
    </lineage>
</organism>
<evidence type="ECO:0000313" key="2">
    <source>
        <dbReference type="Proteomes" id="UP000467006"/>
    </source>
</evidence>
<gene>
    <name evidence="1" type="ORF">MDUV_40980</name>
</gene>
<sequence length="317" mass="32603">MLAEFAATTQNPRVAAVHRRHATPASVAVRGRAGVGRKTVAAALASAGVRVVADGPADVTAVVVAETVKPEDAALLRDAAAALLVLNKADLTGAGPGGPLAAADRRAAELAAAFGCPAVPTAAHLAVAELDETLAAALRRLIDHPADMTSVDAFVTSDHPLPGEVRGRLLATLDRFGIAHAVLAAADGASTDSIVAGLRRLSGVERVVAALRPVAAPARYRAVCAALRELRILAVRSHDEQLERFLAGDDAVVAVMAAAVEVVEATGATVDRGDDPGAHLRRAVHWRRCARGPFDRLHAACAADISRGSLRLLARTS</sequence>
<protein>
    <submittedName>
        <fullName evidence="1">Uncharacterized protein</fullName>
    </submittedName>
</protein>